<dbReference type="EC" id="1.4.1.1" evidence="3 6"/>
<feature type="domain" description="Alanine dehydrogenase/pyridine nucleotide transhydrogenase N-terminal" evidence="12">
    <location>
        <begin position="4"/>
        <end position="135"/>
    </location>
</feature>
<dbReference type="InterPro" id="IPR036291">
    <property type="entry name" value="NAD(P)-bd_dom_sf"/>
</dbReference>
<dbReference type="PIRSF" id="PIRSF000183">
    <property type="entry name" value="Alanine_dh"/>
    <property type="match status" value="1"/>
</dbReference>
<evidence type="ECO:0000256" key="2">
    <source>
        <dbReference type="ARBA" id="ARBA00005689"/>
    </source>
</evidence>
<keyword evidence="9" id="KW-0547">Nucleotide-binding</keyword>
<dbReference type="PANTHER" id="PTHR42795">
    <property type="entry name" value="ALANINE DEHYDROGENASE"/>
    <property type="match status" value="1"/>
</dbReference>
<dbReference type="GO" id="GO:0005886">
    <property type="term" value="C:plasma membrane"/>
    <property type="evidence" value="ECO:0007669"/>
    <property type="project" value="TreeGrafter"/>
</dbReference>
<evidence type="ECO:0000259" key="12">
    <source>
        <dbReference type="SMART" id="SM01003"/>
    </source>
</evidence>
<dbReference type="EMBL" id="DVMJ01000051">
    <property type="protein sequence ID" value="HIU13543.1"/>
    <property type="molecule type" value="Genomic_DNA"/>
</dbReference>
<organism evidence="13 14">
    <name type="scientific">Candidatus Fimiplasma intestinipullorum</name>
    <dbReference type="NCBI Taxonomy" id="2840825"/>
    <lineage>
        <taxon>Bacteria</taxon>
        <taxon>Bacillati</taxon>
        <taxon>Bacillota</taxon>
        <taxon>Clostridia</taxon>
        <taxon>Eubacteriales</taxon>
        <taxon>Candidatus Fimiplasma</taxon>
    </lineage>
</organism>
<dbReference type="CDD" id="cd05305">
    <property type="entry name" value="L-AlaDH"/>
    <property type="match status" value="1"/>
</dbReference>
<protein>
    <recommendedName>
        <fullName evidence="3 6">Alanine dehydrogenase</fullName>
        <ecNumber evidence="3 6">1.4.1.1</ecNumber>
    </recommendedName>
</protein>
<keyword evidence="10" id="KW-0479">Metal-binding</keyword>
<evidence type="ECO:0000256" key="6">
    <source>
        <dbReference type="PIRNR" id="PIRNR000183"/>
    </source>
</evidence>
<dbReference type="SUPFAM" id="SSF52283">
    <property type="entry name" value="Formate/glycerate dehydrogenase catalytic domain-like"/>
    <property type="match status" value="1"/>
</dbReference>
<comment type="cofactor">
    <cofactor evidence="10">
        <name>Mg(2+)</name>
        <dbReference type="ChEBI" id="CHEBI:18420"/>
    </cofactor>
    <text evidence="10">Binds 1 Mg(2+) ion per subunit.</text>
</comment>
<evidence type="ECO:0000256" key="3">
    <source>
        <dbReference type="ARBA" id="ARBA00012897"/>
    </source>
</evidence>
<dbReference type="InterPro" id="IPR008141">
    <property type="entry name" value="Ala_DH"/>
</dbReference>
<name>A0A9D1KZG8_9FIRM</name>
<feature type="binding site" evidence="9">
    <location>
        <position position="196"/>
    </location>
    <ligand>
        <name>NAD(+)</name>
        <dbReference type="ChEBI" id="CHEBI:57540"/>
    </ligand>
</feature>
<dbReference type="Proteomes" id="UP000824175">
    <property type="component" value="Unassembled WGS sequence"/>
</dbReference>
<comment type="caution">
    <text evidence="13">The sequence shown here is derived from an EMBL/GenBank/DDBJ whole genome shotgun (WGS) entry which is preliminary data.</text>
</comment>
<feature type="binding site" evidence="9">
    <location>
        <position position="218"/>
    </location>
    <ligand>
        <name>NAD(+)</name>
        <dbReference type="ChEBI" id="CHEBI:57540"/>
    </ligand>
</feature>
<evidence type="ECO:0000313" key="13">
    <source>
        <dbReference type="EMBL" id="HIU13543.1"/>
    </source>
</evidence>
<dbReference type="Gene3D" id="3.40.50.720">
    <property type="entry name" value="NAD(P)-binding Rossmann-like Domain"/>
    <property type="match status" value="2"/>
</dbReference>
<dbReference type="GO" id="GO:0042853">
    <property type="term" value="P:L-alanine catabolic process"/>
    <property type="evidence" value="ECO:0007669"/>
    <property type="project" value="InterPro"/>
</dbReference>
<feature type="domain" description="Alanine dehydrogenase/pyridine nucleotide transhydrogenase NAD(H)-binding" evidence="11">
    <location>
        <begin position="147"/>
        <end position="296"/>
    </location>
</feature>
<dbReference type="Pfam" id="PF05222">
    <property type="entry name" value="AlaDh_PNT_N"/>
    <property type="match status" value="1"/>
</dbReference>
<feature type="binding site" evidence="8">
    <location>
        <position position="15"/>
    </location>
    <ligand>
        <name>substrate</name>
    </ligand>
</feature>
<evidence type="ECO:0000313" key="14">
    <source>
        <dbReference type="Proteomes" id="UP000824175"/>
    </source>
</evidence>
<dbReference type="NCBIfam" id="TIGR00518">
    <property type="entry name" value="alaDH"/>
    <property type="match status" value="1"/>
</dbReference>
<comment type="pathway">
    <text evidence="1">Amino-acid degradation; L-alanine degradation via dehydrogenase pathway; NH(3) and pyruvate from L-alanine: step 1/1.</text>
</comment>
<reference evidence="13" key="2">
    <citation type="journal article" date="2021" name="PeerJ">
        <title>Extensive microbial diversity within the chicken gut microbiome revealed by metagenomics and culture.</title>
        <authorList>
            <person name="Gilroy R."/>
            <person name="Ravi A."/>
            <person name="Getino M."/>
            <person name="Pursley I."/>
            <person name="Horton D.L."/>
            <person name="Alikhan N.F."/>
            <person name="Baker D."/>
            <person name="Gharbi K."/>
            <person name="Hall N."/>
            <person name="Watson M."/>
            <person name="Adriaenssens E.M."/>
            <person name="Foster-Nyarko E."/>
            <person name="Jarju S."/>
            <person name="Secka A."/>
            <person name="Antonio M."/>
            <person name="Oren A."/>
            <person name="Chaudhuri R.R."/>
            <person name="La Ragione R."/>
            <person name="Hildebrand F."/>
            <person name="Pallen M.J."/>
        </authorList>
    </citation>
    <scope>NUCLEOTIDE SEQUENCE</scope>
    <source>
        <strain evidence="13">CHK195-11698</strain>
    </source>
</reference>
<feature type="binding site" evidence="8">
    <location>
        <position position="73"/>
    </location>
    <ligand>
        <name>substrate</name>
    </ligand>
</feature>
<dbReference type="PANTHER" id="PTHR42795:SF1">
    <property type="entry name" value="ALANINE DEHYDROGENASE"/>
    <property type="match status" value="1"/>
</dbReference>
<feature type="binding site" evidence="9">
    <location>
        <position position="132"/>
    </location>
    <ligand>
        <name>NAD(+)</name>
        <dbReference type="ChEBI" id="CHEBI:57540"/>
    </ligand>
</feature>
<feature type="active site" description="Proton donor/acceptor" evidence="7">
    <location>
        <position position="268"/>
    </location>
</feature>
<feature type="binding site" evidence="9">
    <location>
        <position position="201"/>
    </location>
    <ligand>
        <name>NAD(+)</name>
        <dbReference type="ChEBI" id="CHEBI:57540"/>
    </ligand>
</feature>
<comment type="catalytic activity">
    <reaction evidence="6">
        <text>L-alanine + NAD(+) + H2O = pyruvate + NH4(+) + NADH + H(+)</text>
        <dbReference type="Rhea" id="RHEA:18405"/>
        <dbReference type="ChEBI" id="CHEBI:15361"/>
        <dbReference type="ChEBI" id="CHEBI:15377"/>
        <dbReference type="ChEBI" id="CHEBI:15378"/>
        <dbReference type="ChEBI" id="CHEBI:28938"/>
        <dbReference type="ChEBI" id="CHEBI:57540"/>
        <dbReference type="ChEBI" id="CHEBI:57945"/>
        <dbReference type="ChEBI" id="CHEBI:57972"/>
        <dbReference type="EC" id="1.4.1.1"/>
    </reaction>
</comment>
<dbReference type="Pfam" id="PF01262">
    <property type="entry name" value="AlaDh_PNT_C"/>
    <property type="match status" value="1"/>
</dbReference>
<reference evidence="13" key="1">
    <citation type="submission" date="2020-10" db="EMBL/GenBank/DDBJ databases">
        <authorList>
            <person name="Gilroy R."/>
        </authorList>
    </citation>
    <scope>NUCLEOTIDE SEQUENCE</scope>
    <source>
        <strain evidence="13">CHK195-11698</strain>
    </source>
</reference>
<keyword evidence="4 6" id="KW-0560">Oxidoreductase</keyword>
<keyword evidence="5 6" id="KW-0520">NAD</keyword>
<evidence type="ECO:0000256" key="8">
    <source>
        <dbReference type="PIRSR" id="PIRSR000183-2"/>
    </source>
</evidence>
<gene>
    <name evidence="13" type="primary">ald</name>
    <name evidence="13" type="ORF">IAD15_05685</name>
</gene>
<evidence type="ECO:0000256" key="1">
    <source>
        <dbReference type="ARBA" id="ARBA00005206"/>
    </source>
</evidence>
<comment type="similarity">
    <text evidence="2 6">Belongs to the AlaDH/PNT family.</text>
</comment>
<feature type="binding site" evidence="9">
    <location>
        <begin position="265"/>
        <end position="268"/>
    </location>
    <ligand>
        <name>NAD(+)</name>
        <dbReference type="ChEBI" id="CHEBI:57540"/>
    </ligand>
</feature>
<dbReference type="SMART" id="SM01003">
    <property type="entry name" value="AlaDh_PNT_N"/>
    <property type="match status" value="1"/>
</dbReference>
<dbReference type="InterPro" id="IPR007698">
    <property type="entry name" value="AlaDH/PNT_NAD(H)-bd"/>
</dbReference>
<dbReference type="InterPro" id="IPR007886">
    <property type="entry name" value="AlaDH/PNT_N"/>
</dbReference>
<dbReference type="PROSITE" id="PS00837">
    <property type="entry name" value="ALADH_PNT_2"/>
    <property type="match status" value="1"/>
</dbReference>
<accession>A0A9D1KZG8</accession>
<evidence type="ECO:0000256" key="7">
    <source>
        <dbReference type="PIRSR" id="PIRSR000183-1"/>
    </source>
</evidence>
<evidence type="ECO:0000256" key="5">
    <source>
        <dbReference type="ARBA" id="ARBA00023027"/>
    </source>
</evidence>
<sequence length="350" mass="37437">MKIGIPKEITNNEYRVGMTPPGVKTLTQAGHSVFVELGAGVASGISNSEYIQAGALMVDKNEVWNCDVIIKVKEPLESERPLIKEGQIIMAYLHLANIPDLETYLAKKGVTAIAYENVQTEDGTLPLLLPMSEVAGRLVVMQAATFLQKQYGGSGQLLGGVNGVESGHVVIIGAGVAGRSAAKIAYGLGARVTVLDTDLAKLRTIEELYNGHVETLFSNHSNIAKSVRFADVVISAVLNAGEKSPIVVTESMVKNMRPGSVIIDVAVDQGSSIETIDHTTTYDHPVFEKYGVLHYAVPNIPGATPYTSTYALTNATFPYILEICNLGLDKAIDKDPALAKGVVIYNGQIR</sequence>
<feature type="binding site" evidence="10">
    <location>
        <position position="322"/>
    </location>
    <ligand>
        <name>Mg(2+)</name>
        <dbReference type="ChEBI" id="CHEBI:18420"/>
    </ligand>
</feature>
<feature type="active site" description="Proton donor/acceptor" evidence="7">
    <location>
        <position position="94"/>
    </location>
</feature>
<dbReference type="GO" id="GO:0000286">
    <property type="term" value="F:alanine dehydrogenase activity"/>
    <property type="evidence" value="ECO:0007669"/>
    <property type="project" value="UniProtKB-UniRule"/>
</dbReference>
<dbReference type="AlphaFoldDB" id="A0A9D1KZG8"/>
<keyword evidence="10" id="KW-0460">Magnesium</keyword>
<feature type="binding site" evidence="9">
    <location>
        <begin position="237"/>
        <end position="238"/>
    </location>
    <ligand>
        <name>NAD(+)</name>
        <dbReference type="ChEBI" id="CHEBI:57540"/>
    </ligand>
</feature>
<evidence type="ECO:0000256" key="4">
    <source>
        <dbReference type="ARBA" id="ARBA00023002"/>
    </source>
</evidence>
<dbReference type="GO" id="GO:0046872">
    <property type="term" value="F:metal ion binding"/>
    <property type="evidence" value="ECO:0007669"/>
    <property type="project" value="UniProtKB-KW"/>
</dbReference>
<dbReference type="SMART" id="SM01002">
    <property type="entry name" value="AlaDh_PNT_C"/>
    <property type="match status" value="1"/>
</dbReference>
<proteinExistence type="inferred from homology"/>
<dbReference type="SUPFAM" id="SSF51735">
    <property type="entry name" value="NAD(P)-binding Rossmann-fold domains"/>
    <property type="match status" value="1"/>
</dbReference>
<evidence type="ECO:0000256" key="10">
    <source>
        <dbReference type="PIRSR" id="PIRSR000183-4"/>
    </source>
</evidence>
<evidence type="ECO:0000256" key="9">
    <source>
        <dbReference type="PIRSR" id="PIRSR000183-3"/>
    </source>
</evidence>
<dbReference type="GO" id="GO:0000166">
    <property type="term" value="F:nucleotide binding"/>
    <property type="evidence" value="ECO:0007669"/>
    <property type="project" value="UniProtKB-KW"/>
</dbReference>
<evidence type="ECO:0000259" key="11">
    <source>
        <dbReference type="SMART" id="SM01002"/>
    </source>
</evidence>
<dbReference type="InterPro" id="IPR008143">
    <property type="entry name" value="Ala_DH/PNT_CS2"/>
</dbReference>